<sequence length="190" mass="21532">MNDHSESGGGSKNETNLFTKQQPGVSHLPPPPIDYHKRSYAKAVCKGRSSDSSYSSGKSYPEIFYSVSLENSGVIVKRFFHDDWQKIIMHNLKKQTEEAFTYIAFHAEKALVNFKSIILANLLCQNKGWSTIGKYFVRFEKWSHDIHATPKLIPSYGGWTTFKGIPLHIWNMQTFQQIGKACGGLTKVVE</sequence>
<feature type="region of interest" description="Disordered" evidence="1">
    <location>
        <begin position="1"/>
        <end position="31"/>
    </location>
</feature>
<comment type="caution">
    <text evidence="2">The sequence shown here is derived from an EMBL/GenBank/DDBJ whole genome shotgun (WGS) entry which is preliminary data.</text>
</comment>
<dbReference type="PANTHER" id="PTHR34427">
    <property type="entry name" value="DUF4283 DOMAIN PROTEIN"/>
    <property type="match status" value="1"/>
</dbReference>
<evidence type="ECO:0000256" key="1">
    <source>
        <dbReference type="SAM" id="MobiDB-lite"/>
    </source>
</evidence>
<reference evidence="2 3" key="1">
    <citation type="submission" date="2019-08" db="EMBL/GenBank/DDBJ databases">
        <title>Draft genome sequences of two oriental melons (Cucumis melo L. var makuwa).</title>
        <authorList>
            <person name="Kwon S.-Y."/>
        </authorList>
    </citation>
    <scope>NUCLEOTIDE SEQUENCE [LARGE SCALE GENOMIC DNA]</scope>
    <source>
        <strain evidence="3">cv. Chang Bougi</strain>
        <tissue evidence="2">Leaf</tissue>
    </source>
</reference>
<proteinExistence type="predicted"/>
<gene>
    <name evidence="2" type="ORF">E5676_scaffold205G001910</name>
</gene>
<feature type="compositionally biased region" description="Polar residues" evidence="1">
    <location>
        <begin position="12"/>
        <end position="24"/>
    </location>
</feature>
<dbReference type="PANTHER" id="PTHR34427:SF5">
    <property type="entry name" value="DUF4283 DOMAIN-CONTAINING PROTEIN"/>
    <property type="match status" value="1"/>
</dbReference>
<accession>A0A5D3DL93</accession>
<dbReference type="AlphaFoldDB" id="A0A5D3DL93"/>
<dbReference type="Proteomes" id="UP000321947">
    <property type="component" value="Unassembled WGS sequence"/>
</dbReference>
<organism evidence="2 3">
    <name type="scientific">Cucumis melo var. makuwa</name>
    <name type="common">Oriental melon</name>
    <dbReference type="NCBI Taxonomy" id="1194695"/>
    <lineage>
        <taxon>Eukaryota</taxon>
        <taxon>Viridiplantae</taxon>
        <taxon>Streptophyta</taxon>
        <taxon>Embryophyta</taxon>
        <taxon>Tracheophyta</taxon>
        <taxon>Spermatophyta</taxon>
        <taxon>Magnoliopsida</taxon>
        <taxon>eudicotyledons</taxon>
        <taxon>Gunneridae</taxon>
        <taxon>Pentapetalae</taxon>
        <taxon>rosids</taxon>
        <taxon>fabids</taxon>
        <taxon>Cucurbitales</taxon>
        <taxon>Cucurbitaceae</taxon>
        <taxon>Benincaseae</taxon>
        <taxon>Cucumis</taxon>
    </lineage>
</organism>
<protein>
    <submittedName>
        <fullName evidence="2">Uncharacterized protein</fullName>
    </submittedName>
</protein>
<evidence type="ECO:0000313" key="3">
    <source>
        <dbReference type="Proteomes" id="UP000321947"/>
    </source>
</evidence>
<name>A0A5D3DL93_CUCMM</name>
<evidence type="ECO:0000313" key="2">
    <source>
        <dbReference type="EMBL" id="TYK24403.1"/>
    </source>
</evidence>
<dbReference type="EMBL" id="SSTD01003946">
    <property type="protein sequence ID" value="TYK24403.1"/>
    <property type="molecule type" value="Genomic_DNA"/>
</dbReference>